<feature type="region of interest" description="Disordered" evidence="1">
    <location>
        <begin position="235"/>
        <end position="270"/>
    </location>
</feature>
<dbReference type="EMBL" id="LITT01000011">
    <property type="protein sequence ID" value="OAA90640.1"/>
    <property type="molecule type" value="Genomic_DNA"/>
</dbReference>
<evidence type="ECO:0000313" key="3">
    <source>
        <dbReference type="Proteomes" id="UP000077407"/>
    </source>
</evidence>
<dbReference type="Proteomes" id="UP000077407">
    <property type="component" value="Unassembled WGS sequence"/>
</dbReference>
<gene>
    <name evidence="2" type="ORF">WY13_01544</name>
</gene>
<comment type="caution">
    <text evidence="2">The sequence shown here is derived from an EMBL/GenBank/DDBJ whole genome shotgun (WGS) entry which is preliminary data.</text>
</comment>
<protein>
    <submittedName>
        <fullName evidence="2">Uncharacterized protein</fullName>
    </submittedName>
</protein>
<organism evidence="2 3">
    <name type="scientific">Clostridium ljungdahlii</name>
    <dbReference type="NCBI Taxonomy" id="1538"/>
    <lineage>
        <taxon>Bacteria</taxon>
        <taxon>Bacillati</taxon>
        <taxon>Bacillota</taxon>
        <taxon>Clostridia</taxon>
        <taxon>Eubacteriales</taxon>
        <taxon>Clostridiaceae</taxon>
        <taxon>Clostridium</taxon>
    </lineage>
</organism>
<accession>A0A166R8X3</accession>
<evidence type="ECO:0000313" key="2">
    <source>
        <dbReference type="EMBL" id="OAA90640.1"/>
    </source>
</evidence>
<dbReference type="RefSeq" id="WP_063555060.1">
    <property type="nucleotide sequence ID" value="NZ_LITT01000011.1"/>
</dbReference>
<feature type="compositionally biased region" description="Acidic residues" evidence="1">
    <location>
        <begin position="248"/>
        <end position="270"/>
    </location>
</feature>
<evidence type="ECO:0000256" key="1">
    <source>
        <dbReference type="SAM" id="MobiDB-lite"/>
    </source>
</evidence>
<dbReference type="OrthoDB" id="1708226at2"/>
<dbReference type="PATRIC" id="fig|1538.10.peg.457"/>
<dbReference type="AlphaFoldDB" id="A0A166R8X3"/>
<name>A0A166R8X3_9CLOT</name>
<reference evidence="2 3" key="1">
    <citation type="journal article" date="2015" name="Biotechnol. Bioeng.">
        <title>Genome sequence and phenotypic characterization of Caulobacter segnis.</title>
        <authorList>
            <person name="Patel S."/>
            <person name="Fletcher B."/>
            <person name="Scott D.C."/>
            <person name="Ely B."/>
        </authorList>
    </citation>
    <scope>NUCLEOTIDE SEQUENCE [LARGE SCALE GENOMIC DNA]</scope>
    <source>
        <strain evidence="2 3">ERI-2</strain>
    </source>
</reference>
<sequence>MSISFNKFVPRPGRVNKQGCLPDPSELVCVEVPKVFDQCLIKKCLSYCEGPDTNTTDCELRSNPLEDPKIFLGCRDFKISLKSVEKIPIPRKKDFKKLVICYVISFHADYVDCNAVNRSEFFEINREDVIWNFYCPDSISKMSSSRMHSKELEDCDTSMIKLEMVADALHGEITKCDNNKFLDITLGYYIVVKCQIIVQLLIPAYDYCPIPKEPCQPEPEENICNRFNKSPVPKFYPNQNLEPLFPESNEDEANEDEMNEGDYGENEPME</sequence>
<proteinExistence type="predicted"/>